<dbReference type="Gene3D" id="1.10.238.120">
    <property type="entry name" value="Jann4075-like"/>
    <property type="match status" value="1"/>
</dbReference>
<name>A0A0D0IP61_9MICO</name>
<proteinExistence type="predicted"/>
<organism evidence="1 2">
    <name type="scientific">Leucobacter komagatae</name>
    <dbReference type="NCBI Taxonomy" id="55969"/>
    <lineage>
        <taxon>Bacteria</taxon>
        <taxon>Bacillati</taxon>
        <taxon>Actinomycetota</taxon>
        <taxon>Actinomycetes</taxon>
        <taxon>Micrococcales</taxon>
        <taxon>Microbacteriaceae</taxon>
        <taxon>Leucobacter</taxon>
    </lineage>
</organism>
<dbReference type="Proteomes" id="UP000032120">
    <property type="component" value="Unassembled WGS sequence"/>
</dbReference>
<accession>A0A0D0IP61</accession>
<dbReference type="SUPFAM" id="SSF158587">
    <property type="entry name" value="Jann4075-like"/>
    <property type="match status" value="1"/>
</dbReference>
<dbReference type="RefSeq" id="WP_042545470.1">
    <property type="nucleotide sequence ID" value="NZ_JXSQ01000044.1"/>
</dbReference>
<comment type="caution">
    <text evidence="1">The sequence shown here is derived from an EMBL/GenBank/DDBJ whole genome shotgun (WGS) entry which is preliminary data.</text>
</comment>
<dbReference type="InterPro" id="IPR021274">
    <property type="entry name" value="DUF2853"/>
</dbReference>
<evidence type="ECO:0000313" key="2">
    <source>
        <dbReference type="Proteomes" id="UP000032120"/>
    </source>
</evidence>
<evidence type="ECO:0000313" key="1">
    <source>
        <dbReference type="EMBL" id="KIP51333.1"/>
    </source>
</evidence>
<dbReference type="EMBL" id="JXSQ01000044">
    <property type="protein sequence ID" value="KIP51333.1"/>
    <property type="molecule type" value="Genomic_DNA"/>
</dbReference>
<dbReference type="OrthoDB" id="9812542at2"/>
<protein>
    <recommendedName>
        <fullName evidence="3">DUF2853 domain-containing protein</fullName>
    </recommendedName>
</protein>
<keyword evidence="2" id="KW-1185">Reference proteome</keyword>
<dbReference type="InterPro" id="IPR023154">
    <property type="entry name" value="Jann4075-like_sf"/>
</dbReference>
<dbReference type="AlphaFoldDB" id="A0A0D0IP61"/>
<reference evidence="1 2" key="1">
    <citation type="submission" date="2015-01" db="EMBL/GenBank/DDBJ databases">
        <title>Draft genome sequence of Leucobacter komagatae strain VKM ST2845.</title>
        <authorList>
            <person name="Karlyshev A.V."/>
            <person name="Kudryashova E.B."/>
        </authorList>
    </citation>
    <scope>NUCLEOTIDE SEQUENCE [LARGE SCALE GENOMIC DNA]</scope>
    <source>
        <strain evidence="1 2">VKM ST2845</strain>
    </source>
</reference>
<evidence type="ECO:0008006" key="3">
    <source>
        <dbReference type="Google" id="ProtNLM"/>
    </source>
</evidence>
<gene>
    <name evidence="1" type="ORF">SD72_15995</name>
</gene>
<sequence length="103" mass="10872">MSALEDIQKYAPNASDAVVAEMEKTYALALTNADARLVSYSDPAELARVRESFVKGKLGVAASDAAIDEAIAAVGDQVPGHKQRLTVYYLLAAHYGKLGVFGG</sequence>
<dbReference type="Pfam" id="PF11015">
    <property type="entry name" value="DUF2853"/>
    <property type="match status" value="1"/>
</dbReference>